<comment type="caution">
    <text evidence="2">The sequence shown here is derived from an EMBL/GenBank/DDBJ whole genome shotgun (WGS) entry which is preliminary data.</text>
</comment>
<evidence type="ECO:0000313" key="2">
    <source>
        <dbReference type="EMBL" id="TGJ87090.1"/>
    </source>
</evidence>
<proteinExistence type="predicted"/>
<feature type="region of interest" description="Disordered" evidence="1">
    <location>
        <begin position="321"/>
        <end position="346"/>
    </location>
</feature>
<dbReference type="AlphaFoldDB" id="A0A4Z0Z613"/>
<dbReference type="Proteomes" id="UP000297716">
    <property type="component" value="Unassembled WGS sequence"/>
</dbReference>
<keyword evidence="3" id="KW-1185">Reference proteome</keyword>
<name>A0A4Z0Z613_9PEZI</name>
<gene>
    <name evidence="2" type="ORF">E0Z10_g1658</name>
</gene>
<protein>
    <submittedName>
        <fullName evidence="2">Uncharacterized protein</fullName>
    </submittedName>
</protein>
<dbReference type="EMBL" id="SKBN01000018">
    <property type="protein sequence ID" value="TGJ87090.1"/>
    <property type="molecule type" value="Genomic_DNA"/>
</dbReference>
<feature type="region of interest" description="Disordered" evidence="1">
    <location>
        <begin position="466"/>
        <end position="486"/>
    </location>
</feature>
<dbReference type="STRING" id="37992.A0A4Z0Z613"/>
<feature type="compositionally biased region" description="Basic and acidic residues" evidence="1">
    <location>
        <begin position="325"/>
        <end position="344"/>
    </location>
</feature>
<accession>A0A4Z0Z613</accession>
<reference evidence="2 3" key="1">
    <citation type="submission" date="2019-03" db="EMBL/GenBank/DDBJ databases">
        <title>Draft genome sequence of Xylaria hypoxylon DSM 108379, a ubiquitous saprotrophic-parasitic fungi on hardwood.</title>
        <authorList>
            <person name="Buettner E."/>
            <person name="Leonhardt S."/>
            <person name="Gebauer A.M."/>
            <person name="Liers C."/>
            <person name="Hofrichter M."/>
            <person name="Kellner H."/>
        </authorList>
    </citation>
    <scope>NUCLEOTIDE SEQUENCE [LARGE SCALE GENOMIC DNA]</scope>
    <source>
        <strain evidence="2 3">DSM 108379</strain>
    </source>
</reference>
<evidence type="ECO:0000313" key="3">
    <source>
        <dbReference type="Proteomes" id="UP000297716"/>
    </source>
</evidence>
<sequence>MPLSYLWYLLEISDSTFGAEHVISAKSNAGHNATQSSVTDGLRMVVFGGGDIATPALSASKWNGQAYAWTELGCDTYFSFVPETDGMGGAVVSNEFLGAAYNRVSASTVGSNKDDNTVKLDYSWATEQYPKPYRNDLAAQVDSFLSSSRSQRPSTESLWVFNVGYWDIWYLAALPRRLATEVLDSNVQDLFFQVERLYHATQERESAAFPESYSDPSASTPIETKSRVGGIARAPFRIFLTPVFDVSLTPGFSGTRPRPPKPHSSSNQLRNAAFLTKYWNALLDVAVADWLTMSNPEHWSVTDKIDIKVIEVLVGGRSLAEVGQPEERSEEKDYHGRDNKERSGRISLPRRKVASYGISHYLRELIIDRQLRNADLFDHNGLGSRPPEDGYLDISMPCVLKVTGGATSEGETADTEGKLVVCQDPDNYLFQTEFTVGQRAIHDIGVRAARRFLDEVEFNSRWRERARSLEETGQEPKGDTMAKFRA</sequence>
<evidence type="ECO:0000256" key="1">
    <source>
        <dbReference type="SAM" id="MobiDB-lite"/>
    </source>
</evidence>
<organism evidence="2 3">
    <name type="scientific">Xylaria hypoxylon</name>
    <dbReference type="NCBI Taxonomy" id="37992"/>
    <lineage>
        <taxon>Eukaryota</taxon>
        <taxon>Fungi</taxon>
        <taxon>Dikarya</taxon>
        <taxon>Ascomycota</taxon>
        <taxon>Pezizomycotina</taxon>
        <taxon>Sordariomycetes</taxon>
        <taxon>Xylariomycetidae</taxon>
        <taxon>Xylariales</taxon>
        <taxon>Xylariaceae</taxon>
        <taxon>Xylaria</taxon>
    </lineage>
</organism>
<dbReference type="OrthoDB" id="5278722at2759"/>